<dbReference type="Pfam" id="PF17148">
    <property type="entry name" value="DUF5117"/>
    <property type="match status" value="1"/>
</dbReference>
<feature type="domain" description="DUF5117" evidence="3">
    <location>
        <begin position="92"/>
        <end position="279"/>
    </location>
</feature>
<keyword evidence="1" id="KW-0732">Signal</keyword>
<gene>
    <name evidence="4" type="ORF">C725_0633</name>
</gene>
<evidence type="ECO:0000313" key="5">
    <source>
        <dbReference type="Proteomes" id="UP000011717"/>
    </source>
</evidence>
<dbReference type="AlphaFoldDB" id="M2TPF9"/>
<evidence type="ECO:0000259" key="3">
    <source>
        <dbReference type="Pfam" id="PF17148"/>
    </source>
</evidence>
<organism evidence="4 5">
    <name type="scientific">Pacificimonas flava</name>
    <dbReference type="NCBI Taxonomy" id="1234595"/>
    <lineage>
        <taxon>Bacteria</taxon>
        <taxon>Pseudomonadati</taxon>
        <taxon>Pseudomonadota</taxon>
        <taxon>Alphaproteobacteria</taxon>
        <taxon>Sphingomonadales</taxon>
        <taxon>Sphingosinicellaceae</taxon>
        <taxon>Pacificimonas</taxon>
    </lineage>
</organism>
<evidence type="ECO:0000256" key="1">
    <source>
        <dbReference type="SAM" id="SignalP"/>
    </source>
</evidence>
<dbReference type="Proteomes" id="UP000011717">
    <property type="component" value="Unassembled WGS sequence"/>
</dbReference>
<dbReference type="RefSeq" id="WP_008600103.1">
    <property type="nucleotide sequence ID" value="NZ_AMRV01000002.1"/>
</dbReference>
<protein>
    <recommendedName>
        <fullName evidence="6">Peptidase</fullName>
    </recommendedName>
</protein>
<dbReference type="OrthoDB" id="9776599at2"/>
<dbReference type="InterPro" id="IPR024079">
    <property type="entry name" value="MetalloPept_cat_dom_sf"/>
</dbReference>
<dbReference type="SUPFAM" id="SSF55486">
    <property type="entry name" value="Metalloproteases ('zincins'), catalytic domain"/>
    <property type="match status" value="1"/>
</dbReference>
<dbReference type="GO" id="GO:0008237">
    <property type="term" value="F:metallopeptidase activity"/>
    <property type="evidence" value="ECO:0007669"/>
    <property type="project" value="InterPro"/>
</dbReference>
<dbReference type="InterPro" id="IPR033413">
    <property type="entry name" value="DUF5117"/>
</dbReference>
<feature type="domain" description="EcxA zinc-binding" evidence="2">
    <location>
        <begin position="409"/>
        <end position="709"/>
    </location>
</feature>
<proteinExistence type="predicted"/>
<evidence type="ECO:0000259" key="2">
    <source>
        <dbReference type="Pfam" id="PF16313"/>
    </source>
</evidence>
<dbReference type="Gene3D" id="3.40.390.10">
    <property type="entry name" value="Collagenase (Catalytic Domain)"/>
    <property type="match status" value="1"/>
</dbReference>
<reference evidence="4 5" key="1">
    <citation type="journal article" date="2013" name="Genome Announc.">
        <title>Draft Genome Sequence of Strain JLT2015T, Belonging to the Family Sphingomonadaceae of the Alphaproteobacteria.</title>
        <authorList>
            <person name="Tang K."/>
            <person name="Liu K."/>
            <person name="Li S."/>
            <person name="Jiao N."/>
        </authorList>
    </citation>
    <scope>NUCLEOTIDE SEQUENCE [LARGE SCALE GENOMIC DNA]</scope>
    <source>
        <strain evidence="4 5">JLT2015</strain>
    </source>
</reference>
<dbReference type="EMBL" id="AMRV01000002">
    <property type="protein sequence ID" value="EMD83661.1"/>
    <property type="molecule type" value="Genomic_DNA"/>
</dbReference>
<feature type="chain" id="PRO_5004026683" description="Peptidase" evidence="1">
    <location>
        <begin position="24"/>
        <end position="809"/>
    </location>
</feature>
<accession>M2TPF9</accession>
<dbReference type="InterPro" id="IPR034032">
    <property type="entry name" value="Zn_MMP-like_bac"/>
</dbReference>
<evidence type="ECO:0008006" key="6">
    <source>
        <dbReference type="Google" id="ProtNLM"/>
    </source>
</evidence>
<dbReference type="InterPro" id="IPR032534">
    <property type="entry name" value="EcxA_zinc-bd"/>
</dbReference>
<name>M2TPF9_9SPHN</name>
<feature type="signal peptide" evidence="1">
    <location>
        <begin position="1"/>
        <end position="23"/>
    </location>
</feature>
<dbReference type="CDD" id="cd04276">
    <property type="entry name" value="ZnMc_MMP_like_2"/>
    <property type="match status" value="1"/>
</dbReference>
<keyword evidence="5" id="KW-1185">Reference proteome</keyword>
<dbReference type="PANTHER" id="PTHR38478:SF1">
    <property type="entry name" value="ZINC DEPENDENT METALLOPROTEASE DOMAIN LIPOPROTEIN"/>
    <property type="match status" value="1"/>
</dbReference>
<comment type="caution">
    <text evidence="4">The sequence shown here is derived from an EMBL/GenBank/DDBJ whole genome shotgun (WGS) entry which is preliminary data.</text>
</comment>
<dbReference type="Pfam" id="PF16313">
    <property type="entry name" value="DUF4953"/>
    <property type="match status" value="1"/>
</dbReference>
<sequence length="809" mass="85204">MRSMLLAAAAAFALASGSAPALADMRPAAEVLKGTSEQDGLLPVHVSPSDGRILVELPKAGADGLMASLIHIATVETGLGSAPIGIDRALNGGAQIVNFRRIGGKVVAEIENNRFRATGAPQAEQDSVASSFAGSTIWTGDIAAETASGGVIVDLSSFLTRDALGLAGAMKNEGGYRLSSDLSVADSNFVKVFPKNIELRGRLTFTSDDPGVEIRNIAPDPGHVTINVRHSFLALPEPGYTPRRYDPRAGSFGTQVVDFGAPLGQPVVYELANRFRLEKTDPAADRSPVKNPITFYIDDAAPEPVRQALYDGVSWWTDAFDAAGLVDAFRVEILPADADPLDARYNTVNWVNRATRGWSYGQAATDPRTGEIISAAVLLGSLRVRQDLLIFEALVGANLTGTGDPNDPITAALARIRQLGAHEVGHAIGLAHNFAGSMGGRQSVMDYPAPRISLTDGRPDITDAYGVGVGAWDRFAIDWLYGADTEAEAAETMQARLAGDLRFVSDADSRGNAAAQPLGSLWDDGADPVAELDRMMTVRRAALDRFGPGAIAAGQPVSQLRRAFVPIWLLHRYQVEAAVKLLGGVDYSYALNGDGMEAATPVPASAQRAALDALLGTLSNEALTVPAGALPYLSAGYPGSNDRQTAIEIMPTLGGAVFDPLAAAEIGALVALEPMFDPARLARLDLQHGAEGRVPSALETVDAVLASTFAFPGRDEAAEARQRRIATVSALALARTALGDAASPALAAMLQDRLATLADELSAARGDSEQARWSRGFADLLRDRDRLMAATKDREALPEIPPGMPIGSE</sequence>
<evidence type="ECO:0000313" key="4">
    <source>
        <dbReference type="EMBL" id="EMD83661.1"/>
    </source>
</evidence>
<dbReference type="PANTHER" id="PTHR38478">
    <property type="entry name" value="PEPTIDASE M1A AND M12B"/>
    <property type="match status" value="1"/>
</dbReference>
<dbReference type="PATRIC" id="fig|1234595.3.peg.632"/>